<dbReference type="InterPro" id="IPR036812">
    <property type="entry name" value="NAD(P)_OxRdtase_dom_sf"/>
</dbReference>
<dbReference type="PANTHER" id="PTHR42686">
    <property type="entry name" value="GH17980P-RELATED"/>
    <property type="match status" value="1"/>
</dbReference>
<gene>
    <name evidence="2" type="ORF">AB0T83_10805</name>
</gene>
<dbReference type="Pfam" id="PF00248">
    <property type="entry name" value="Aldo_ket_red"/>
    <property type="match status" value="1"/>
</dbReference>
<evidence type="ECO:0000313" key="2">
    <source>
        <dbReference type="EMBL" id="MEV8467269.1"/>
    </source>
</evidence>
<dbReference type="EMBL" id="JBFBVU010000011">
    <property type="protein sequence ID" value="MEV8467269.1"/>
    <property type="molecule type" value="Genomic_DNA"/>
</dbReference>
<evidence type="ECO:0000313" key="3">
    <source>
        <dbReference type="Proteomes" id="UP001553161"/>
    </source>
</evidence>
<sequence length="339" mass="36199">MTPDAVAPQAPTFPADWPAFGQGCSPLGDIFQEMGEPAARDLLETAWTGGIRYFDTAPWYGHGLSEHRLGGFLRQFDRRDFVLSTKVGRVYDPAPRGKDARINWAGGLNFAVRYDYSAAGFEAALTQSRLRLGLPVVDALVIHDLDRGYHGAAYDGHLRDLTDSGLAYLQDLRARGEIGAIGMGMNSTAEFAALAGEIDVDFFLVAIPYTLLDQDALDGPMATCLQRGIAIVIGAPFASGVLAAPRAPGIRYQYRPVTEEIRGKALAIEAVCARHGISLPGAALRFPLLHPAVVSVVPGVDGAAQLRANLDAMRPEPPHAMWAELKAAGLLRADAPTGG</sequence>
<accession>A0ABV3L6Q7</accession>
<dbReference type="SUPFAM" id="SSF51430">
    <property type="entry name" value="NAD(P)-linked oxidoreductase"/>
    <property type="match status" value="1"/>
</dbReference>
<dbReference type="RefSeq" id="WP_366193045.1">
    <property type="nucleotide sequence ID" value="NZ_JBFBVU010000011.1"/>
</dbReference>
<reference evidence="2 3" key="1">
    <citation type="submission" date="2024-07" db="EMBL/GenBank/DDBJ databases">
        <authorList>
            <person name="Kang M."/>
        </authorList>
    </citation>
    <scope>NUCLEOTIDE SEQUENCE [LARGE SCALE GENOMIC DNA]</scope>
    <source>
        <strain evidence="2 3">DFM31</strain>
    </source>
</reference>
<protein>
    <submittedName>
        <fullName evidence="2">Aldo/keto reductase</fullName>
    </submittedName>
</protein>
<keyword evidence="3" id="KW-1185">Reference proteome</keyword>
<dbReference type="InterPro" id="IPR023210">
    <property type="entry name" value="NADP_OxRdtase_dom"/>
</dbReference>
<dbReference type="PANTHER" id="PTHR42686:SF1">
    <property type="entry name" value="GH17980P-RELATED"/>
    <property type="match status" value="1"/>
</dbReference>
<organism evidence="2 3">
    <name type="scientific">Meridianimarinicoccus marinus</name>
    <dbReference type="NCBI Taxonomy" id="3231483"/>
    <lineage>
        <taxon>Bacteria</taxon>
        <taxon>Pseudomonadati</taxon>
        <taxon>Pseudomonadota</taxon>
        <taxon>Alphaproteobacteria</taxon>
        <taxon>Rhodobacterales</taxon>
        <taxon>Paracoccaceae</taxon>
        <taxon>Meridianimarinicoccus</taxon>
    </lineage>
</organism>
<evidence type="ECO:0000259" key="1">
    <source>
        <dbReference type="Pfam" id="PF00248"/>
    </source>
</evidence>
<dbReference type="Proteomes" id="UP001553161">
    <property type="component" value="Unassembled WGS sequence"/>
</dbReference>
<name>A0ABV3L6Q7_9RHOB</name>
<dbReference type="InterPro" id="IPR020471">
    <property type="entry name" value="AKR"/>
</dbReference>
<proteinExistence type="predicted"/>
<feature type="domain" description="NADP-dependent oxidoreductase" evidence="1">
    <location>
        <begin position="32"/>
        <end position="327"/>
    </location>
</feature>
<comment type="caution">
    <text evidence="2">The sequence shown here is derived from an EMBL/GenBank/DDBJ whole genome shotgun (WGS) entry which is preliminary data.</text>
</comment>
<dbReference type="Gene3D" id="3.20.20.100">
    <property type="entry name" value="NADP-dependent oxidoreductase domain"/>
    <property type="match status" value="1"/>
</dbReference>